<keyword evidence="9" id="KW-1185">Reference proteome</keyword>
<dbReference type="PROSITE" id="PS50112">
    <property type="entry name" value="PAS"/>
    <property type="match status" value="3"/>
</dbReference>
<dbReference type="NCBIfam" id="TIGR00229">
    <property type="entry name" value="sensory_box"/>
    <property type="match status" value="2"/>
</dbReference>
<dbReference type="PANTHER" id="PTHR43304">
    <property type="entry name" value="PHYTOCHROME-LIKE PROTEIN CPH1"/>
    <property type="match status" value="1"/>
</dbReference>
<dbReference type="EMBL" id="BAABHA010000001">
    <property type="protein sequence ID" value="GAA4372176.1"/>
    <property type="molecule type" value="Genomic_DNA"/>
</dbReference>
<dbReference type="SMART" id="SM00086">
    <property type="entry name" value="PAC"/>
    <property type="match status" value="2"/>
</dbReference>
<evidence type="ECO:0000256" key="4">
    <source>
        <dbReference type="ARBA" id="ARBA00022679"/>
    </source>
</evidence>
<keyword evidence="5" id="KW-0418">Kinase</keyword>
<dbReference type="Pfam" id="PF08448">
    <property type="entry name" value="PAS_4"/>
    <property type="match status" value="1"/>
</dbReference>
<keyword evidence="3" id="KW-0597">Phosphoprotein</keyword>
<evidence type="ECO:0000256" key="3">
    <source>
        <dbReference type="ARBA" id="ARBA00022553"/>
    </source>
</evidence>
<dbReference type="InterPro" id="IPR013656">
    <property type="entry name" value="PAS_4"/>
</dbReference>
<comment type="catalytic activity">
    <reaction evidence="1">
        <text>ATP + protein L-histidine = ADP + protein N-phospho-L-histidine.</text>
        <dbReference type="EC" id="2.7.13.3"/>
    </reaction>
</comment>
<evidence type="ECO:0000313" key="8">
    <source>
        <dbReference type="EMBL" id="GAA4372176.1"/>
    </source>
</evidence>
<dbReference type="InterPro" id="IPR035965">
    <property type="entry name" value="PAS-like_dom_sf"/>
</dbReference>
<feature type="domain" description="PAS" evidence="6">
    <location>
        <begin position="137"/>
        <end position="209"/>
    </location>
</feature>
<name>A0ABP8ITS2_9BACT</name>
<dbReference type="PROSITE" id="PS50113">
    <property type="entry name" value="PAC"/>
    <property type="match status" value="2"/>
</dbReference>
<proteinExistence type="predicted"/>
<dbReference type="InterPro" id="IPR000014">
    <property type="entry name" value="PAS"/>
</dbReference>
<evidence type="ECO:0000256" key="1">
    <source>
        <dbReference type="ARBA" id="ARBA00000085"/>
    </source>
</evidence>
<dbReference type="RefSeq" id="WP_345220431.1">
    <property type="nucleotide sequence ID" value="NZ_BAABHA010000001.1"/>
</dbReference>
<feature type="domain" description="PAC" evidence="7">
    <location>
        <begin position="332"/>
        <end position="384"/>
    </location>
</feature>
<evidence type="ECO:0000256" key="5">
    <source>
        <dbReference type="ARBA" id="ARBA00022777"/>
    </source>
</evidence>
<dbReference type="CDD" id="cd00130">
    <property type="entry name" value="PAS"/>
    <property type="match status" value="3"/>
</dbReference>
<dbReference type="InterPro" id="IPR052162">
    <property type="entry name" value="Sensor_kinase/Photoreceptor"/>
</dbReference>
<dbReference type="EC" id="2.7.13.3" evidence="2"/>
<protein>
    <recommendedName>
        <fullName evidence="2">histidine kinase</fullName>
        <ecNumber evidence="2">2.7.13.3</ecNumber>
    </recommendedName>
</protein>
<comment type="caution">
    <text evidence="8">The sequence shown here is derived from an EMBL/GenBank/DDBJ whole genome shotgun (WGS) entry which is preliminary data.</text>
</comment>
<evidence type="ECO:0000256" key="2">
    <source>
        <dbReference type="ARBA" id="ARBA00012438"/>
    </source>
</evidence>
<dbReference type="InterPro" id="IPR013655">
    <property type="entry name" value="PAS_fold_3"/>
</dbReference>
<reference evidence="9" key="1">
    <citation type="journal article" date="2019" name="Int. J. Syst. Evol. Microbiol.">
        <title>The Global Catalogue of Microorganisms (GCM) 10K type strain sequencing project: providing services to taxonomists for standard genome sequencing and annotation.</title>
        <authorList>
            <consortium name="The Broad Institute Genomics Platform"/>
            <consortium name="The Broad Institute Genome Sequencing Center for Infectious Disease"/>
            <person name="Wu L."/>
            <person name="Ma J."/>
        </authorList>
    </citation>
    <scope>NUCLEOTIDE SEQUENCE [LARGE SCALE GENOMIC DNA]</scope>
    <source>
        <strain evidence="9">JCM 17924</strain>
    </source>
</reference>
<keyword evidence="4" id="KW-0808">Transferase</keyword>
<gene>
    <name evidence="8" type="ORF">GCM10023186_01350</name>
</gene>
<feature type="domain" description="PAC" evidence="7">
    <location>
        <begin position="85"/>
        <end position="140"/>
    </location>
</feature>
<dbReference type="PANTHER" id="PTHR43304:SF1">
    <property type="entry name" value="PAC DOMAIN-CONTAINING PROTEIN"/>
    <property type="match status" value="1"/>
</dbReference>
<dbReference type="Gene3D" id="3.30.450.20">
    <property type="entry name" value="PAS domain"/>
    <property type="match status" value="3"/>
</dbReference>
<accession>A0ABP8ITS2</accession>
<feature type="domain" description="PAS" evidence="6">
    <location>
        <begin position="258"/>
        <end position="329"/>
    </location>
</feature>
<evidence type="ECO:0000259" key="6">
    <source>
        <dbReference type="PROSITE" id="PS50112"/>
    </source>
</evidence>
<feature type="domain" description="PAS" evidence="6">
    <location>
        <begin position="9"/>
        <end position="80"/>
    </location>
</feature>
<dbReference type="InterPro" id="IPR001610">
    <property type="entry name" value="PAC"/>
</dbReference>
<dbReference type="Pfam" id="PF08447">
    <property type="entry name" value="PAS_3"/>
    <property type="match status" value="2"/>
</dbReference>
<dbReference type="SUPFAM" id="SSF55785">
    <property type="entry name" value="PYP-like sensor domain (PAS domain)"/>
    <property type="match status" value="3"/>
</dbReference>
<dbReference type="Proteomes" id="UP001500454">
    <property type="component" value="Unassembled WGS sequence"/>
</dbReference>
<organism evidence="8 9">
    <name type="scientific">Hymenobacter koreensis</name>
    <dbReference type="NCBI Taxonomy" id="1084523"/>
    <lineage>
        <taxon>Bacteria</taxon>
        <taxon>Pseudomonadati</taxon>
        <taxon>Bacteroidota</taxon>
        <taxon>Cytophagia</taxon>
        <taxon>Cytophagales</taxon>
        <taxon>Hymenobacteraceae</taxon>
        <taxon>Hymenobacter</taxon>
    </lineage>
</organism>
<sequence length="416" mass="47118">MLNPNDILSYERLQTAVEAAGIGTWDLNPLTGELNWSDRCKALFGLPVTAAIDYPTFLQGLHPDDRKSADQAVTHALDPAGDGAFDIEYRTVGLQDGGQVRWIRATGKAFFDDARTQAMRFVGTVADVTASKKRELEAVRLAAIVEQSSDFVGLASADGSVLYLNPAAQQLVGLETEEQIRQTRLAEYFMPEALPAIEEQVLPGVMRDGTWTGELPMRHFATGRAVPVRYHVFRIDDPVTGEPTLATASQDLSQYKSAATNFNFLAEMIPQLVWTTDAEGFHDYFNQRWIDYTGYTVENSAGTEMWNNLLHPDDRQRARERFAHSLKTGEFYEIEYRFISKDGNYRWFLGQAVPLRNDEGQIVKWFGTCTDIEQQKQLQDRLERAYSDLELKVTFRTLELERQVQELRKQLAEVGK</sequence>
<evidence type="ECO:0000259" key="7">
    <source>
        <dbReference type="PROSITE" id="PS50113"/>
    </source>
</evidence>
<dbReference type="Gene3D" id="2.10.70.100">
    <property type="match status" value="1"/>
</dbReference>
<dbReference type="SMART" id="SM00091">
    <property type="entry name" value="PAS"/>
    <property type="match status" value="3"/>
</dbReference>
<evidence type="ECO:0000313" key="9">
    <source>
        <dbReference type="Proteomes" id="UP001500454"/>
    </source>
</evidence>
<dbReference type="InterPro" id="IPR000700">
    <property type="entry name" value="PAS-assoc_C"/>
</dbReference>